<dbReference type="Gene3D" id="3.40.1190.20">
    <property type="match status" value="1"/>
</dbReference>
<dbReference type="RefSeq" id="WP_050671196.1">
    <property type="nucleotide sequence ID" value="NZ_LAIR01000002.1"/>
</dbReference>
<organism evidence="5 6">
    <name type="scientific">Luteipulveratus halotolerans</name>
    <dbReference type="NCBI Taxonomy" id="1631356"/>
    <lineage>
        <taxon>Bacteria</taxon>
        <taxon>Bacillati</taxon>
        <taxon>Actinomycetota</taxon>
        <taxon>Actinomycetes</taxon>
        <taxon>Micrococcales</taxon>
        <taxon>Dermacoccaceae</taxon>
        <taxon>Luteipulveratus</taxon>
    </lineage>
</organism>
<dbReference type="Proteomes" id="UP000037397">
    <property type="component" value="Unassembled WGS sequence"/>
</dbReference>
<dbReference type="Pfam" id="PF01467">
    <property type="entry name" value="CTP_transf_like"/>
    <property type="match status" value="1"/>
</dbReference>
<dbReference type="STRING" id="1631356.VV01_18645"/>
<dbReference type="Pfam" id="PF00294">
    <property type="entry name" value="PfkB"/>
    <property type="match status" value="1"/>
</dbReference>
<dbReference type="InterPro" id="IPR004821">
    <property type="entry name" value="Cyt_trans-like"/>
</dbReference>
<name>A0A0L6CLN2_9MICO</name>
<evidence type="ECO:0000259" key="3">
    <source>
        <dbReference type="Pfam" id="PF00294"/>
    </source>
</evidence>
<keyword evidence="2" id="KW-0119">Carbohydrate metabolism</keyword>
<dbReference type="InterPro" id="IPR014729">
    <property type="entry name" value="Rossmann-like_a/b/a_fold"/>
</dbReference>
<feature type="domain" description="Carbohydrate kinase PfkB" evidence="3">
    <location>
        <begin position="6"/>
        <end position="294"/>
    </location>
</feature>
<evidence type="ECO:0008006" key="7">
    <source>
        <dbReference type="Google" id="ProtNLM"/>
    </source>
</evidence>
<dbReference type="InterPro" id="IPR029056">
    <property type="entry name" value="Ribokinase-like"/>
</dbReference>
<dbReference type="SUPFAM" id="SSF53613">
    <property type="entry name" value="Ribokinase-like"/>
    <property type="match status" value="1"/>
</dbReference>
<dbReference type="InterPro" id="IPR011611">
    <property type="entry name" value="PfkB_dom"/>
</dbReference>
<dbReference type="NCBIfam" id="TIGR00125">
    <property type="entry name" value="cyt_tran_rel"/>
    <property type="match status" value="1"/>
</dbReference>
<dbReference type="PANTHER" id="PTHR46969:SF1">
    <property type="entry name" value="BIFUNCTIONAL PROTEIN HLDE"/>
    <property type="match status" value="1"/>
</dbReference>
<evidence type="ECO:0000313" key="5">
    <source>
        <dbReference type="EMBL" id="KNX38701.1"/>
    </source>
</evidence>
<evidence type="ECO:0000256" key="1">
    <source>
        <dbReference type="ARBA" id="ARBA00023268"/>
    </source>
</evidence>
<dbReference type="GO" id="GO:0033785">
    <property type="term" value="F:heptose 7-phosphate kinase activity"/>
    <property type="evidence" value="ECO:0007669"/>
    <property type="project" value="TreeGrafter"/>
</dbReference>
<gene>
    <name evidence="5" type="ORF">VV01_18645</name>
</gene>
<dbReference type="GO" id="GO:0005829">
    <property type="term" value="C:cytosol"/>
    <property type="evidence" value="ECO:0007669"/>
    <property type="project" value="TreeGrafter"/>
</dbReference>
<keyword evidence="1" id="KW-0511">Multifunctional enzyme</keyword>
<dbReference type="SUPFAM" id="SSF52374">
    <property type="entry name" value="Nucleotidylyl transferase"/>
    <property type="match status" value="1"/>
</dbReference>
<dbReference type="PANTHER" id="PTHR46969">
    <property type="entry name" value="BIFUNCTIONAL PROTEIN HLDE"/>
    <property type="match status" value="1"/>
</dbReference>
<sequence length="463" mass="47816">MRRREQHLVVVGDVLLDRDLCGHVDRVCPDAPAPVLDVDDTCEGPGGAGLAALLCRTPGTRVTLIAPFADDEPGRHLRAALDAAGIDVVPLAQSGTTRVKTRLRARSHSVARVDEGGPASPAGGELPARAADVVRTADVVLVADYGAGTTAHAGLRELLSARTGGRRPGLVVWDPHPRGADPVPGCAVVTPNLSEATRAVGDDATPAELARTLRARWQVQAVCVTAGGEGAWLATASAEPFFAPTTADATGDSCGAGDRFAATLAQQLARGASPAEATTAAVARATDWVRAGGTETYRAGSHAPDPTPQASAVVADVRARGGTVVATGGCFDVLHPGHLASLQAARALGDALVVLLNSDDSVRRLKGPGRPVQTVGDRAEVLRALAGVDEVVVFDGDDPREALATIRPDVWAKGGDYDASSMPEAELVRSWGGRVVLLPYLRGRSTTGLLRSHHRREAGTHSG</sequence>
<dbReference type="AlphaFoldDB" id="A0A0L6CLN2"/>
<dbReference type="Gene3D" id="3.40.50.620">
    <property type="entry name" value="HUPs"/>
    <property type="match status" value="1"/>
</dbReference>
<feature type="domain" description="Cytidyltransferase-like" evidence="4">
    <location>
        <begin position="327"/>
        <end position="420"/>
    </location>
</feature>
<reference evidence="6" key="1">
    <citation type="submission" date="2015-03" db="EMBL/GenBank/DDBJ databases">
        <title>Luteipulveratus halotolerans sp. nov., a novel actinobacterium (Dermacoccaceae) from Sarawak, Malaysia.</title>
        <authorList>
            <person name="Juboi H."/>
            <person name="Basik A."/>
            <person name="Shamsul S.S."/>
            <person name="Arnold P."/>
            <person name="Schmitt E.K."/>
            <person name="Sanglier J.-J."/>
            <person name="Yeo T."/>
        </authorList>
    </citation>
    <scope>NUCLEOTIDE SEQUENCE [LARGE SCALE GENOMIC DNA]</scope>
    <source>
        <strain evidence="6">C296001</strain>
    </source>
</reference>
<evidence type="ECO:0000256" key="2">
    <source>
        <dbReference type="ARBA" id="ARBA00023277"/>
    </source>
</evidence>
<evidence type="ECO:0000259" key="4">
    <source>
        <dbReference type="Pfam" id="PF01467"/>
    </source>
</evidence>
<protein>
    <recommendedName>
        <fullName evidence="7">D-glycero-beta-D-manno-heptose 1-phosphate adenylyltransferase</fullName>
    </recommendedName>
</protein>
<proteinExistence type="predicted"/>
<dbReference type="EMBL" id="LAIR01000002">
    <property type="protein sequence ID" value="KNX38701.1"/>
    <property type="molecule type" value="Genomic_DNA"/>
</dbReference>
<dbReference type="GO" id="GO:0033786">
    <property type="term" value="F:heptose-1-phosphate adenylyltransferase activity"/>
    <property type="evidence" value="ECO:0007669"/>
    <property type="project" value="TreeGrafter"/>
</dbReference>
<accession>A0A0L6CLN2</accession>
<keyword evidence="6" id="KW-1185">Reference proteome</keyword>
<dbReference type="OrthoDB" id="9802794at2"/>
<evidence type="ECO:0000313" key="6">
    <source>
        <dbReference type="Proteomes" id="UP000037397"/>
    </source>
</evidence>
<comment type="caution">
    <text evidence="5">The sequence shown here is derived from an EMBL/GenBank/DDBJ whole genome shotgun (WGS) entry which is preliminary data.</text>
</comment>
<dbReference type="PATRIC" id="fig|1631356.3.peg.3725"/>